<dbReference type="EMBL" id="JACAPU010000051">
    <property type="protein sequence ID" value="NWB51098.1"/>
    <property type="molecule type" value="Genomic_DNA"/>
</dbReference>
<proteinExistence type="predicted"/>
<dbReference type="RefSeq" id="WP_177103303.1">
    <property type="nucleotide sequence ID" value="NZ_JACAPU010000051.1"/>
</dbReference>
<sequence>MATEIKVTQDVVYTLSGTKVTMSADSIVQSSSELVEAPNFKEDRETSTSVFTGPTQAGPIVWRVTAEYCSNTQSIDEVELVECPDGIEIIHDLAVEIVQVEYDDITY</sequence>
<protein>
    <submittedName>
        <fullName evidence="2">Uncharacterized protein</fullName>
    </submittedName>
</protein>
<dbReference type="Proteomes" id="UP000582981">
    <property type="component" value="Unassembled WGS sequence"/>
</dbReference>
<dbReference type="EMBL" id="JACAQB010000008">
    <property type="protein sequence ID" value="NWB97655.1"/>
    <property type="molecule type" value="Genomic_DNA"/>
</dbReference>
<evidence type="ECO:0000313" key="2">
    <source>
        <dbReference type="EMBL" id="NWB97655.1"/>
    </source>
</evidence>
<name>A0A7Y7XD48_9PSED</name>
<accession>A0A7Y7XD48</accession>
<evidence type="ECO:0000313" key="1">
    <source>
        <dbReference type="EMBL" id="NWB51098.1"/>
    </source>
</evidence>
<organism evidence="2 3">
    <name type="scientific">Pseudomonas gingeri</name>
    <dbReference type="NCBI Taxonomy" id="117681"/>
    <lineage>
        <taxon>Bacteria</taxon>
        <taxon>Pseudomonadati</taxon>
        <taxon>Pseudomonadota</taxon>
        <taxon>Gammaproteobacteria</taxon>
        <taxon>Pseudomonadales</taxon>
        <taxon>Pseudomonadaceae</taxon>
        <taxon>Pseudomonas</taxon>
    </lineage>
</organism>
<evidence type="ECO:0000313" key="4">
    <source>
        <dbReference type="Proteomes" id="UP000582981"/>
    </source>
</evidence>
<evidence type="ECO:0000313" key="3">
    <source>
        <dbReference type="Proteomes" id="UP000539985"/>
    </source>
</evidence>
<comment type="caution">
    <text evidence="2">The sequence shown here is derived from an EMBL/GenBank/DDBJ whole genome shotgun (WGS) entry which is preliminary data.</text>
</comment>
<gene>
    <name evidence="1" type="ORF">HX829_31965</name>
    <name evidence="2" type="ORF">HX882_17295</name>
</gene>
<dbReference type="Proteomes" id="UP000539985">
    <property type="component" value="Unassembled WGS sequence"/>
</dbReference>
<dbReference type="AlphaFoldDB" id="A0A7Y7XD48"/>
<reference evidence="3 4" key="1">
    <citation type="submission" date="2020-04" db="EMBL/GenBank/DDBJ databases">
        <title>Molecular characterization of pseudomonads from Agaricus bisporus reveal novel blotch 2 pathogens in Western Europe.</title>
        <authorList>
            <person name="Taparia T."/>
            <person name="Krijger M."/>
            <person name="Haynes E."/>
            <person name="Elpinstone J.G."/>
            <person name="Noble R."/>
            <person name="Van Der Wolf J."/>
        </authorList>
    </citation>
    <scope>NUCLEOTIDE SEQUENCE [LARGE SCALE GENOMIC DNA]</scope>
    <source>
        <strain evidence="1 4">F1001</strain>
        <strain evidence="2 3">H7001</strain>
    </source>
</reference>